<proteinExistence type="predicted"/>
<reference evidence="2 3" key="1">
    <citation type="submission" date="2020-02" db="EMBL/GenBank/DDBJ databases">
        <authorList>
            <person name="Ferguson B K."/>
        </authorList>
    </citation>
    <scope>NUCLEOTIDE SEQUENCE [LARGE SCALE GENOMIC DNA]</scope>
</reference>
<dbReference type="EMBL" id="CADCXU010024219">
    <property type="protein sequence ID" value="CAB0011541.1"/>
    <property type="molecule type" value="Genomic_DNA"/>
</dbReference>
<dbReference type="Proteomes" id="UP000479000">
    <property type="component" value="Unassembled WGS sequence"/>
</dbReference>
<gene>
    <name evidence="2" type="ORF">NTEN_LOCUS16471</name>
</gene>
<evidence type="ECO:0000256" key="1">
    <source>
        <dbReference type="SAM" id="MobiDB-lite"/>
    </source>
</evidence>
<accession>A0A6H5H2U1</accession>
<dbReference type="AlphaFoldDB" id="A0A6H5H2U1"/>
<evidence type="ECO:0000313" key="3">
    <source>
        <dbReference type="Proteomes" id="UP000479000"/>
    </source>
</evidence>
<organism evidence="2 3">
    <name type="scientific">Nesidiocoris tenuis</name>
    <dbReference type="NCBI Taxonomy" id="355587"/>
    <lineage>
        <taxon>Eukaryota</taxon>
        <taxon>Metazoa</taxon>
        <taxon>Ecdysozoa</taxon>
        <taxon>Arthropoda</taxon>
        <taxon>Hexapoda</taxon>
        <taxon>Insecta</taxon>
        <taxon>Pterygota</taxon>
        <taxon>Neoptera</taxon>
        <taxon>Paraneoptera</taxon>
        <taxon>Hemiptera</taxon>
        <taxon>Heteroptera</taxon>
        <taxon>Panheteroptera</taxon>
        <taxon>Cimicomorpha</taxon>
        <taxon>Miridae</taxon>
        <taxon>Dicyphina</taxon>
        <taxon>Nesidiocoris</taxon>
    </lineage>
</organism>
<feature type="compositionally biased region" description="Polar residues" evidence="1">
    <location>
        <begin position="1"/>
        <end position="21"/>
    </location>
</feature>
<protein>
    <submittedName>
        <fullName evidence="2">Uncharacterized protein</fullName>
    </submittedName>
</protein>
<evidence type="ECO:0000313" key="2">
    <source>
        <dbReference type="EMBL" id="CAB0011541.1"/>
    </source>
</evidence>
<name>A0A6H5H2U1_9HEMI</name>
<keyword evidence="3" id="KW-1185">Reference proteome</keyword>
<sequence length="93" mass="10507">METSQNGNMPEQTFPRNNIRANPSRLPNLLGHPHLHNTSEANTPMVMEVVLRRGKGSGKRRVDANIPSTSQYLGWPTFKRRMPKGITTVTARR</sequence>
<feature type="region of interest" description="Disordered" evidence="1">
    <location>
        <begin position="1"/>
        <end position="43"/>
    </location>
</feature>